<evidence type="ECO:0000313" key="4">
    <source>
        <dbReference type="Proteomes" id="UP000306791"/>
    </source>
</evidence>
<feature type="domain" description="DUF6351" evidence="2">
    <location>
        <begin position="93"/>
        <end position="746"/>
    </location>
</feature>
<reference evidence="3 4" key="1">
    <citation type="submission" date="2019-05" db="EMBL/GenBank/DDBJ databases">
        <title>Microbulbifer harenosus sp. nov., an alginate-degrading bacterium isolated from coastal sand.</title>
        <authorList>
            <person name="Huang H."/>
            <person name="Mo K."/>
            <person name="Bao S."/>
        </authorList>
    </citation>
    <scope>NUCLEOTIDE SEQUENCE [LARGE SCALE GENOMIC DNA]</scope>
    <source>
        <strain evidence="3 4">HB161719</strain>
    </source>
</reference>
<dbReference type="Proteomes" id="UP000306791">
    <property type="component" value="Unassembled WGS sequence"/>
</dbReference>
<proteinExistence type="predicted"/>
<evidence type="ECO:0000313" key="3">
    <source>
        <dbReference type="EMBL" id="TLM78661.1"/>
    </source>
</evidence>
<dbReference type="Pfam" id="PF19878">
    <property type="entry name" value="DUF6351"/>
    <property type="match status" value="1"/>
</dbReference>
<keyword evidence="1" id="KW-0812">Transmembrane</keyword>
<keyword evidence="4" id="KW-1185">Reference proteome</keyword>
<name>A0ABY2UKT9_9GAMM</name>
<sequence>MAWSERNFSARRFGTRRMIKAVAISFFVLLGFGGWFVYEKLPRIPGVPKAPVVGVPQGALDHAPKPAYAGEHPRKSGRPTEYFPFPIAIGESGPVETLFSGPSTYPFLCGENTVTNAQPLVDNHNGEGIPVFALDDTGNQTDEVIGYSRDCSHTTSVSYYYRSTQDGAFHPLGNANNDIDQVTVNGKTTDFVVRLETGTINRFFYAIAALRGDSETADKPTISNWNKRLIYQFRGGVGVGRRQGNMSRKAIIERREDQLARGYAVVYSTANQTSNHYNIWLAEDTARRLKKQFIALYDEPMYTVGIGGSGGAIQQYLLAQNAPGVLDAALPLYSYPDMVSQTTYVFDCEPLEYFFDVVAADNPRWKDVTEREAVIGLASQKEFDHRFKALENVAALFDGRYRNTAEGSSECVQGWRGLVPLVNNPNFVHFSQSFADPVARNTHWTHWEDLRDFYGAGPDGYANSAWDNQGVQYGLEALKKGEISIDEFLRLNATIGGWKAPTEQGGEKLWFMNGDVFPVELSVWSEHNMNLGSLDNPAPRSVASVEAIEGIYRSGHVFLGDVEIPIVDVRHYLEGELDMHHSLASFSSRERIRRARGHSDNQLIWMSHKGYDPVDEALDIIDHWMQRIIEHPEMGVTGNKPVEATDRCFDKNGNVMAAGPSVWDGSWNSKPAGACMRKYPIYSTPRQVAGGPITGDIFKCELQPLERAIAKNTYGVASAAVVEHIEDMRRVFPDGVCNFNAPDVGRPKERLFDQGGDVIIAGHVISADYRQLPGDIARDAEVRQEEIMPVPVSDGGQELGTD</sequence>
<comment type="caution">
    <text evidence="3">The sequence shown here is derived from an EMBL/GenBank/DDBJ whole genome shotgun (WGS) entry which is preliminary data.</text>
</comment>
<accession>A0ABY2UKT9</accession>
<evidence type="ECO:0000256" key="1">
    <source>
        <dbReference type="SAM" id="Phobius"/>
    </source>
</evidence>
<keyword evidence="1" id="KW-0472">Membrane</keyword>
<protein>
    <recommendedName>
        <fullName evidence="2">DUF6351 domain-containing protein</fullName>
    </recommendedName>
</protein>
<evidence type="ECO:0000259" key="2">
    <source>
        <dbReference type="Pfam" id="PF19878"/>
    </source>
</evidence>
<organism evidence="3 4">
    <name type="scientific">Microbulbifer harenosus</name>
    <dbReference type="NCBI Taxonomy" id="2576840"/>
    <lineage>
        <taxon>Bacteria</taxon>
        <taxon>Pseudomonadati</taxon>
        <taxon>Pseudomonadota</taxon>
        <taxon>Gammaproteobacteria</taxon>
        <taxon>Cellvibrionales</taxon>
        <taxon>Microbulbiferaceae</taxon>
        <taxon>Microbulbifer</taxon>
    </lineage>
</organism>
<gene>
    <name evidence="3" type="ORF">FDY93_05235</name>
</gene>
<keyword evidence="1" id="KW-1133">Transmembrane helix</keyword>
<feature type="transmembrane region" description="Helical" evidence="1">
    <location>
        <begin position="21"/>
        <end position="38"/>
    </location>
</feature>
<dbReference type="InterPro" id="IPR045556">
    <property type="entry name" value="DUF6351"/>
</dbReference>
<dbReference type="EMBL" id="VANI01000005">
    <property type="protein sequence ID" value="TLM78661.1"/>
    <property type="molecule type" value="Genomic_DNA"/>
</dbReference>